<reference evidence="1" key="1">
    <citation type="journal article" date="2003" name="Genome Biol.">
        <title>An integrated gene annotation and transcriptional profiling approach towards the full gene content of the Drosophila genome.</title>
        <authorList>
            <person name="Hild M."/>
            <person name="Beckmann B."/>
            <person name="Haas S.A."/>
            <person name="Koch B."/>
            <person name="Solovyev V."/>
            <person name="Busold C."/>
            <person name="Fellenberg K."/>
            <person name="Boutros M."/>
            <person name="Vingron M."/>
            <person name="Sauer F."/>
            <person name="Hoheisel J.D."/>
            <person name="Paro R."/>
        </authorList>
    </citation>
    <scope>NUCLEOTIDE SEQUENCE</scope>
</reference>
<protein>
    <submittedName>
        <fullName evidence="1">HDC14914</fullName>
    </submittedName>
</protein>
<accession>Q6IJH2</accession>
<dbReference type="EMBL" id="BK002744">
    <property type="protein sequence ID" value="DAA04249.1"/>
    <property type="molecule type" value="Genomic_DNA"/>
</dbReference>
<sequence length="185" mass="21244">MQREKMLACVLSTKRWAEEALVLRGGNPQMNEKTGEAKKETGQRQPTKKSIFQFLCTQKTDVGWLKSGWEWMRWVAQMHRTMVELSPFLSSSSPSLSGHIALSLAQCFTHLWRFLTHKHSHTHTHTNTILAASHEGPRTKDDGVARRLLRRLQRHPRKIQQQVDEDVAVAVDVAVEVEKTRKNVT</sequence>
<dbReference type="AlphaFoldDB" id="Q6IJH2"/>
<organism evidence="1">
    <name type="scientific">Drosophila melanogaster</name>
    <name type="common">Fruit fly</name>
    <dbReference type="NCBI Taxonomy" id="7227"/>
    <lineage>
        <taxon>Eukaryota</taxon>
        <taxon>Metazoa</taxon>
        <taxon>Ecdysozoa</taxon>
        <taxon>Arthropoda</taxon>
        <taxon>Hexapoda</taxon>
        <taxon>Insecta</taxon>
        <taxon>Pterygota</taxon>
        <taxon>Neoptera</taxon>
        <taxon>Endopterygota</taxon>
        <taxon>Diptera</taxon>
        <taxon>Brachycera</taxon>
        <taxon>Muscomorpha</taxon>
        <taxon>Ephydroidea</taxon>
        <taxon>Drosophilidae</taxon>
        <taxon>Drosophila</taxon>
        <taxon>Sophophora</taxon>
    </lineage>
</organism>
<proteinExistence type="predicted"/>
<gene>
    <name evidence="1" type="ORF">HDC14914</name>
</gene>
<name>Q6IJH2_DROME</name>
<evidence type="ECO:0000313" key="1">
    <source>
        <dbReference type="EMBL" id="DAA04249.1"/>
    </source>
</evidence>